<evidence type="ECO:0000256" key="3">
    <source>
        <dbReference type="ARBA" id="ARBA00004997"/>
    </source>
</evidence>
<accession>A0A7Y2EB87</accession>
<dbReference type="InterPro" id="IPR015795">
    <property type="entry name" value="Pyrv_Knase_C"/>
</dbReference>
<evidence type="ECO:0000256" key="5">
    <source>
        <dbReference type="ARBA" id="ARBA00012142"/>
    </source>
</evidence>
<evidence type="ECO:0000313" key="18">
    <source>
        <dbReference type="EMBL" id="NNF08641.1"/>
    </source>
</evidence>
<name>A0A7Y2EB87_UNCEI</name>
<organism evidence="18 19">
    <name type="scientific">Eiseniibacteriota bacterium</name>
    <dbReference type="NCBI Taxonomy" id="2212470"/>
    <lineage>
        <taxon>Bacteria</taxon>
        <taxon>Candidatus Eiseniibacteriota</taxon>
    </lineage>
</organism>
<keyword evidence="9 15" id="KW-0418">Kinase</keyword>
<keyword evidence="10" id="KW-0067">ATP-binding</keyword>
<dbReference type="GO" id="GO:0000287">
    <property type="term" value="F:magnesium ion binding"/>
    <property type="evidence" value="ECO:0007669"/>
    <property type="project" value="UniProtKB-UniRule"/>
</dbReference>
<comment type="cofactor">
    <cofactor evidence="2">
        <name>K(+)</name>
        <dbReference type="ChEBI" id="CHEBI:29103"/>
    </cofactor>
</comment>
<keyword evidence="11 15" id="KW-0460">Magnesium</keyword>
<evidence type="ECO:0000259" key="17">
    <source>
        <dbReference type="Pfam" id="PF02887"/>
    </source>
</evidence>
<comment type="caution">
    <text evidence="18">The sequence shown here is derived from an EMBL/GenBank/DDBJ whole genome shotgun (WGS) entry which is preliminary data.</text>
</comment>
<evidence type="ECO:0000256" key="8">
    <source>
        <dbReference type="ARBA" id="ARBA00022741"/>
    </source>
</evidence>
<keyword evidence="7" id="KW-0479">Metal-binding</keyword>
<dbReference type="GO" id="GO:0004743">
    <property type="term" value="F:pyruvate kinase activity"/>
    <property type="evidence" value="ECO:0007669"/>
    <property type="project" value="UniProtKB-UniRule"/>
</dbReference>
<dbReference type="InterPro" id="IPR015806">
    <property type="entry name" value="Pyrv_Knase_insert_dom_sf"/>
</dbReference>
<dbReference type="Gene3D" id="3.40.1380.20">
    <property type="entry name" value="Pyruvate kinase, C-terminal domain"/>
    <property type="match status" value="1"/>
</dbReference>
<evidence type="ECO:0000256" key="10">
    <source>
        <dbReference type="ARBA" id="ARBA00022840"/>
    </source>
</evidence>
<gene>
    <name evidence="18" type="primary">pyk</name>
    <name evidence="18" type="ORF">HKN21_17900</name>
</gene>
<dbReference type="FunFam" id="2.40.33.10:FF:000001">
    <property type="entry name" value="Pyruvate kinase"/>
    <property type="match status" value="1"/>
</dbReference>
<feature type="domain" description="Pyruvate kinase barrel" evidence="16">
    <location>
        <begin position="6"/>
        <end position="326"/>
    </location>
</feature>
<dbReference type="UniPathway" id="UPA00109">
    <property type="reaction ID" value="UER00188"/>
</dbReference>
<comment type="pathway">
    <text evidence="3 15">Carbohydrate degradation; glycolysis; pyruvate from D-glyceraldehyde 3-phosphate: step 5/5.</text>
</comment>
<evidence type="ECO:0000256" key="2">
    <source>
        <dbReference type="ARBA" id="ARBA00001958"/>
    </source>
</evidence>
<evidence type="ECO:0000256" key="12">
    <source>
        <dbReference type="ARBA" id="ARBA00023152"/>
    </source>
</evidence>
<comment type="catalytic activity">
    <reaction evidence="15">
        <text>pyruvate + ATP = phosphoenolpyruvate + ADP + H(+)</text>
        <dbReference type="Rhea" id="RHEA:18157"/>
        <dbReference type="ChEBI" id="CHEBI:15361"/>
        <dbReference type="ChEBI" id="CHEBI:15378"/>
        <dbReference type="ChEBI" id="CHEBI:30616"/>
        <dbReference type="ChEBI" id="CHEBI:58702"/>
        <dbReference type="ChEBI" id="CHEBI:456216"/>
        <dbReference type="EC" id="2.7.1.40"/>
    </reaction>
</comment>
<keyword evidence="12 15" id="KW-0324">Glycolysis</keyword>
<evidence type="ECO:0000256" key="15">
    <source>
        <dbReference type="RuleBase" id="RU000504"/>
    </source>
</evidence>
<dbReference type="Proteomes" id="UP000547674">
    <property type="component" value="Unassembled WGS sequence"/>
</dbReference>
<keyword evidence="8" id="KW-0547">Nucleotide-binding</keyword>
<dbReference type="EMBL" id="JABDJR010000713">
    <property type="protein sequence ID" value="NNF08641.1"/>
    <property type="molecule type" value="Genomic_DNA"/>
</dbReference>
<keyword evidence="13 18" id="KW-0670">Pyruvate</keyword>
<dbReference type="Pfam" id="PF02887">
    <property type="entry name" value="PK_C"/>
    <property type="match status" value="1"/>
</dbReference>
<dbReference type="InterPro" id="IPR036918">
    <property type="entry name" value="Pyrv_Knase_C_sf"/>
</dbReference>
<dbReference type="InterPro" id="IPR040442">
    <property type="entry name" value="Pyrv_kinase-like_dom_sf"/>
</dbReference>
<evidence type="ECO:0000256" key="6">
    <source>
        <dbReference type="ARBA" id="ARBA00022679"/>
    </source>
</evidence>
<dbReference type="InterPro" id="IPR001697">
    <property type="entry name" value="Pyr_Knase"/>
</dbReference>
<evidence type="ECO:0000256" key="11">
    <source>
        <dbReference type="ARBA" id="ARBA00022842"/>
    </source>
</evidence>
<evidence type="ECO:0000256" key="7">
    <source>
        <dbReference type="ARBA" id="ARBA00022723"/>
    </source>
</evidence>
<evidence type="ECO:0000256" key="1">
    <source>
        <dbReference type="ARBA" id="ARBA00001946"/>
    </source>
</evidence>
<protein>
    <recommendedName>
        <fullName evidence="5 14">Pyruvate kinase</fullName>
        <ecNumber evidence="5 14">2.7.1.40</ecNumber>
    </recommendedName>
</protein>
<evidence type="ECO:0000256" key="13">
    <source>
        <dbReference type="ARBA" id="ARBA00023317"/>
    </source>
</evidence>
<dbReference type="InterPro" id="IPR011037">
    <property type="entry name" value="Pyrv_Knase-like_insert_dom_sf"/>
</dbReference>
<proteinExistence type="inferred from homology"/>
<evidence type="ECO:0000313" key="19">
    <source>
        <dbReference type="Proteomes" id="UP000547674"/>
    </source>
</evidence>
<evidence type="ECO:0000256" key="14">
    <source>
        <dbReference type="NCBIfam" id="TIGR01064"/>
    </source>
</evidence>
<dbReference type="SUPFAM" id="SSF51621">
    <property type="entry name" value="Phosphoenolpyruvate/pyruvate domain"/>
    <property type="match status" value="1"/>
</dbReference>
<dbReference type="GO" id="GO:0016301">
    <property type="term" value="F:kinase activity"/>
    <property type="evidence" value="ECO:0007669"/>
    <property type="project" value="UniProtKB-KW"/>
</dbReference>
<dbReference type="InterPro" id="IPR015813">
    <property type="entry name" value="Pyrv/PenolPyrv_kinase-like_dom"/>
</dbReference>
<dbReference type="FunFam" id="3.20.20.60:FF:000025">
    <property type="entry name" value="Pyruvate kinase"/>
    <property type="match status" value="1"/>
</dbReference>
<dbReference type="InterPro" id="IPR015793">
    <property type="entry name" value="Pyrv_Knase_brl"/>
</dbReference>
<dbReference type="NCBIfam" id="NF004978">
    <property type="entry name" value="PRK06354.1"/>
    <property type="match status" value="1"/>
</dbReference>
<dbReference type="PANTHER" id="PTHR11817">
    <property type="entry name" value="PYRUVATE KINASE"/>
    <property type="match status" value="1"/>
</dbReference>
<dbReference type="NCBIfam" id="TIGR01064">
    <property type="entry name" value="pyruv_kin"/>
    <property type="match status" value="1"/>
</dbReference>
<sequence length="475" mass="51757">MTDPLRRAKIVCTIGPSSSSPATLKKLIRAGMDVARLNFSHGTAADHEDMVTRLREASNQCRKTIAILQDLQGPKLRVGKISNGGMELKTGEKFVLTTEAGVSEPNRVSVSYSKLISDIGKGDRILLDDGLIEVEVVRIRGKDITTKVVTSGILTSNKGVNIPSRALSIPALTRKDRADLKLGLALGVDYVALSFVRDKKDVDLIQALIRRSGHDVPVIAKLEKPQAVENLDSIIEAADGIMVARGDLGVELPPEQVPVLQKRMIRKAREAGKPVITATQMLESMVQNPRPTRAEASDVANAIFDGTDAVMLSAETATGEYPIQTVQMMSRIIENAEQSAFRRRSIIRWADHTSAGTAEIIGLSATRISLDLNARLIATFTQSGSSARLVSKYRPQTPIVAFTSSMSVMRRLSLIWGVFPNFIPHRDNTDDMIDAVTAKLKRDRRVRKGDRIVVTAGTPMGTIGSTNFLKVHLIP</sequence>
<dbReference type="InterPro" id="IPR018209">
    <property type="entry name" value="Pyrv_Knase_AS"/>
</dbReference>
<dbReference type="NCBIfam" id="NF004491">
    <property type="entry name" value="PRK05826.1"/>
    <property type="match status" value="1"/>
</dbReference>
<dbReference type="GO" id="GO:0005524">
    <property type="term" value="F:ATP binding"/>
    <property type="evidence" value="ECO:0007669"/>
    <property type="project" value="UniProtKB-KW"/>
</dbReference>
<dbReference type="PRINTS" id="PR01050">
    <property type="entry name" value="PYRUVTKNASE"/>
</dbReference>
<dbReference type="SUPFAM" id="SSF50800">
    <property type="entry name" value="PK beta-barrel domain-like"/>
    <property type="match status" value="1"/>
</dbReference>
<keyword evidence="6 15" id="KW-0808">Transferase</keyword>
<evidence type="ECO:0000256" key="9">
    <source>
        <dbReference type="ARBA" id="ARBA00022777"/>
    </source>
</evidence>
<evidence type="ECO:0000256" key="4">
    <source>
        <dbReference type="ARBA" id="ARBA00008663"/>
    </source>
</evidence>
<dbReference type="PROSITE" id="PS00110">
    <property type="entry name" value="PYRUVATE_KINASE"/>
    <property type="match status" value="1"/>
</dbReference>
<dbReference type="Gene3D" id="3.20.20.60">
    <property type="entry name" value="Phosphoenolpyruvate-binding domains"/>
    <property type="match status" value="1"/>
</dbReference>
<comment type="cofactor">
    <cofactor evidence="1">
        <name>Mg(2+)</name>
        <dbReference type="ChEBI" id="CHEBI:18420"/>
    </cofactor>
</comment>
<feature type="domain" description="Pyruvate kinase C-terminal" evidence="17">
    <location>
        <begin position="361"/>
        <end position="472"/>
    </location>
</feature>
<dbReference type="Gene3D" id="2.40.33.10">
    <property type="entry name" value="PK beta-barrel domain-like"/>
    <property type="match status" value="1"/>
</dbReference>
<reference evidence="18 19" key="1">
    <citation type="submission" date="2020-03" db="EMBL/GenBank/DDBJ databases">
        <title>Metabolic flexibility allows generalist bacteria to become dominant in a frequently disturbed ecosystem.</title>
        <authorList>
            <person name="Chen Y.-J."/>
            <person name="Leung P.M."/>
            <person name="Bay S.K."/>
            <person name="Hugenholtz P."/>
            <person name="Kessler A.J."/>
            <person name="Shelley G."/>
            <person name="Waite D.W."/>
            <person name="Cook P.L."/>
            <person name="Greening C."/>
        </authorList>
    </citation>
    <scope>NUCLEOTIDE SEQUENCE [LARGE SCALE GENOMIC DNA]</scope>
    <source>
        <strain evidence="18">SS_bin_28</strain>
    </source>
</reference>
<dbReference type="SUPFAM" id="SSF52935">
    <property type="entry name" value="PK C-terminal domain-like"/>
    <property type="match status" value="1"/>
</dbReference>
<dbReference type="GO" id="GO:0030955">
    <property type="term" value="F:potassium ion binding"/>
    <property type="evidence" value="ECO:0007669"/>
    <property type="project" value="UniProtKB-UniRule"/>
</dbReference>
<dbReference type="EC" id="2.7.1.40" evidence="5 14"/>
<evidence type="ECO:0000259" key="16">
    <source>
        <dbReference type="Pfam" id="PF00224"/>
    </source>
</evidence>
<dbReference type="AlphaFoldDB" id="A0A7Y2EB87"/>
<comment type="similarity">
    <text evidence="4 15">Belongs to the pyruvate kinase family.</text>
</comment>
<dbReference type="Pfam" id="PF00224">
    <property type="entry name" value="PK"/>
    <property type="match status" value="1"/>
</dbReference>